<comment type="cofactor">
    <cofactor evidence="1">
        <name>a divalent metal cation</name>
        <dbReference type="ChEBI" id="CHEBI:60240"/>
    </cofactor>
</comment>
<dbReference type="Gramene" id="mRNA:HanXRQr2_Chr13g0601301">
    <property type="protein sequence ID" value="CDS:HanXRQr2_Chr13g0601301.1"/>
    <property type="gene ID" value="HanXRQr2_Chr13g0601301"/>
</dbReference>
<dbReference type="AlphaFoldDB" id="A0A9K3EJN9"/>
<evidence type="ECO:0000256" key="3">
    <source>
        <dbReference type="ARBA" id="ARBA00006958"/>
    </source>
</evidence>
<evidence type="ECO:0000313" key="9">
    <source>
        <dbReference type="EMBL" id="KAF5774512.1"/>
    </source>
</evidence>
<evidence type="ECO:0000256" key="1">
    <source>
        <dbReference type="ARBA" id="ARBA00001968"/>
    </source>
</evidence>
<keyword evidence="10" id="KW-1185">Reference proteome</keyword>
<evidence type="ECO:0000256" key="7">
    <source>
        <dbReference type="ARBA" id="ARBA00023242"/>
    </source>
</evidence>
<evidence type="ECO:0000313" key="10">
    <source>
        <dbReference type="Proteomes" id="UP000215914"/>
    </source>
</evidence>
<evidence type="ECO:0000256" key="5">
    <source>
        <dbReference type="ARBA" id="ARBA00022723"/>
    </source>
</evidence>
<dbReference type="InterPro" id="IPR045249">
    <property type="entry name" value="HARBI1-like"/>
</dbReference>
<dbReference type="PANTHER" id="PTHR22930:SF272">
    <property type="entry name" value="HARBINGER TRANSPOSASE-DERIVED NUCLEASE DOMAIN-CONTAINING PROTEIN"/>
    <property type="match status" value="1"/>
</dbReference>
<reference evidence="9" key="2">
    <citation type="submission" date="2020-06" db="EMBL/GenBank/DDBJ databases">
        <title>Helianthus annuus Genome sequencing and assembly Release 2.</title>
        <authorList>
            <person name="Gouzy J."/>
            <person name="Langlade N."/>
            <person name="Munos S."/>
        </authorList>
    </citation>
    <scope>NUCLEOTIDE SEQUENCE</scope>
    <source>
        <tissue evidence="9">Leaves</tissue>
    </source>
</reference>
<name>A0A9K3EJN9_HELAN</name>
<gene>
    <name evidence="9" type="ORF">HanXRQr2_Chr13g0601301</name>
</gene>
<dbReference type="GO" id="GO:0005634">
    <property type="term" value="C:nucleus"/>
    <property type="evidence" value="ECO:0007669"/>
    <property type="project" value="UniProtKB-SubCell"/>
</dbReference>
<dbReference type="GO" id="GO:0004518">
    <property type="term" value="F:nuclease activity"/>
    <property type="evidence" value="ECO:0007669"/>
    <property type="project" value="UniProtKB-KW"/>
</dbReference>
<dbReference type="PANTHER" id="PTHR22930">
    <property type="match status" value="1"/>
</dbReference>
<comment type="subcellular location">
    <subcellularLocation>
        <location evidence="2">Nucleus</location>
    </subcellularLocation>
</comment>
<keyword evidence="4" id="KW-0540">Nuclease</keyword>
<evidence type="ECO:0000259" key="8">
    <source>
        <dbReference type="Pfam" id="PF13359"/>
    </source>
</evidence>
<comment type="similarity">
    <text evidence="3">Belongs to the HARBI1 family.</text>
</comment>
<accession>A0A9K3EJN9</accession>
<evidence type="ECO:0000256" key="4">
    <source>
        <dbReference type="ARBA" id="ARBA00022722"/>
    </source>
</evidence>
<dbReference type="EMBL" id="MNCJ02000328">
    <property type="protein sequence ID" value="KAF5774512.1"/>
    <property type="molecule type" value="Genomic_DNA"/>
</dbReference>
<keyword evidence="5" id="KW-0479">Metal-binding</keyword>
<dbReference type="Pfam" id="PF13359">
    <property type="entry name" value="DDE_Tnp_4"/>
    <property type="match status" value="1"/>
</dbReference>
<comment type="caution">
    <text evidence="9">The sequence shown here is derived from an EMBL/GenBank/DDBJ whole genome shotgun (WGS) entry which is preliminary data.</text>
</comment>
<dbReference type="Proteomes" id="UP000215914">
    <property type="component" value="Unassembled WGS sequence"/>
</dbReference>
<proteinExistence type="inferred from homology"/>
<feature type="domain" description="DDE Tnp4" evidence="8">
    <location>
        <begin position="33"/>
        <end position="190"/>
    </location>
</feature>
<evidence type="ECO:0000256" key="2">
    <source>
        <dbReference type="ARBA" id="ARBA00004123"/>
    </source>
</evidence>
<dbReference type="GO" id="GO:0046872">
    <property type="term" value="F:metal ion binding"/>
    <property type="evidence" value="ECO:0007669"/>
    <property type="project" value="UniProtKB-KW"/>
</dbReference>
<keyword evidence="6" id="KW-0378">Hydrolase</keyword>
<evidence type="ECO:0000256" key="6">
    <source>
        <dbReference type="ARBA" id="ARBA00022801"/>
    </source>
</evidence>
<organism evidence="9 10">
    <name type="scientific">Helianthus annuus</name>
    <name type="common">Common sunflower</name>
    <dbReference type="NCBI Taxonomy" id="4232"/>
    <lineage>
        <taxon>Eukaryota</taxon>
        <taxon>Viridiplantae</taxon>
        <taxon>Streptophyta</taxon>
        <taxon>Embryophyta</taxon>
        <taxon>Tracheophyta</taxon>
        <taxon>Spermatophyta</taxon>
        <taxon>Magnoliopsida</taxon>
        <taxon>eudicotyledons</taxon>
        <taxon>Gunneridae</taxon>
        <taxon>Pentapetalae</taxon>
        <taxon>asterids</taxon>
        <taxon>campanulids</taxon>
        <taxon>Asterales</taxon>
        <taxon>Asteraceae</taxon>
        <taxon>Asteroideae</taxon>
        <taxon>Heliantheae alliance</taxon>
        <taxon>Heliantheae</taxon>
        <taxon>Helianthus</taxon>
    </lineage>
</organism>
<reference evidence="9" key="1">
    <citation type="journal article" date="2017" name="Nature">
        <title>The sunflower genome provides insights into oil metabolism, flowering and Asterid evolution.</title>
        <authorList>
            <person name="Badouin H."/>
            <person name="Gouzy J."/>
            <person name="Grassa C.J."/>
            <person name="Murat F."/>
            <person name="Staton S.E."/>
            <person name="Cottret L."/>
            <person name="Lelandais-Briere C."/>
            <person name="Owens G.L."/>
            <person name="Carrere S."/>
            <person name="Mayjonade B."/>
            <person name="Legrand L."/>
            <person name="Gill N."/>
            <person name="Kane N.C."/>
            <person name="Bowers J.E."/>
            <person name="Hubner S."/>
            <person name="Bellec A."/>
            <person name="Berard A."/>
            <person name="Berges H."/>
            <person name="Blanchet N."/>
            <person name="Boniface M.C."/>
            <person name="Brunel D."/>
            <person name="Catrice O."/>
            <person name="Chaidir N."/>
            <person name="Claudel C."/>
            <person name="Donnadieu C."/>
            <person name="Faraut T."/>
            <person name="Fievet G."/>
            <person name="Helmstetter N."/>
            <person name="King M."/>
            <person name="Knapp S.J."/>
            <person name="Lai Z."/>
            <person name="Le Paslier M.C."/>
            <person name="Lippi Y."/>
            <person name="Lorenzon L."/>
            <person name="Mandel J.R."/>
            <person name="Marage G."/>
            <person name="Marchand G."/>
            <person name="Marquand E."/>
            <person name="Bret-Mestries E."/>
            <person name="Morien E."/>
            <person name="Nambeesan S."/>
            <person name="Nguyen T."/>
            <person name="Pegot-Espagnet P."/>
            <person name="Pouilly N."/>
            <person name="Raftis F."/>
            <person name="Sallet E."/>
            <person name="Schiex T."/>
            <person name="Thomas J."/>
            <person name="Vandecasteele C."/>
            <person name="Vares D."/>
            <person name="Vear F."/>
            <person name="Vautrin S."/>
            <person name="Crespi M."/>
            <person name="Mangin B."/>
            <person name="Burke J.M."/>
            <person name="Salse J."/>
            <person name="Munos S."/>
            <person name="Vincourt P."/>
            <person name="Rieseberg L.H."/>
            <person name="Langlade N.B."/>
        </authorList>
    </citation>
    <scope>NUCLEOTIDE SEQUENCE</scope>
    <source>
        <tissue evidence="9">Leaves</tissue>
    </source>
</reference>
<protein>
    <submittedName>
        <fullName evidence="9">Harbinger transposase-derived nuclease domain-containing protein</fullName>
    </submittedName>
</protein>
<keyword evidence="7" id="KW-0539">Nucleus</keyword>
<dbReference type="GO" id="GO:0016787">
    <property type="term" value="F:hydrolase activity"/>
    <property type="evidence" value="ECO:0007669"/>
    <property type="project" value="UniProtKB-KW"/>
</dbReference>
<sequence length="209" mass="23750">MPKFLQWPDKQRLEQIKTEFGSITGIPNISGSVYTTHVPIIEPKAYPTAYFNKNHTEQNKKPSYSTTVQGVVDSRGVFTDVCIGYPGSMSDKEILEKSALIQRFNSGYSKNTTIVGSSTYALLDWLFVPYTHQNQTPNQHSFNTQIGEAQQIAKDAFMRLKGRWAYLQKRIELKLQDMPVVLGACCVLHNICEINNEAMDDDLKFDLFD</sequence>
<dbReference type="InterPro" id="IPR027806">
    <property type="entry name" value="HARBI1_dom"/>
</dbReference>